<gene>
    <name evidence="1" type="ORF">Pint_29074</name>
</gene>
<organism evidence="1 2">
    <name type="scientific">Pistacia integerrima</name>
    <dbReference type="NCBI Taxonomy" id="434235"/>
    <lineage>
        <taxon>Eukaryota</taxon>
        <taxon>Viridiplantae</taxon>
        <taxon>Streptophyta</taxon>
        <taxon>Embryophyta</taxon>
        <taxon>Tracheophyta</taxon>
        <taxon>Spermatophyta</taxon>
        <taxon>Magnoliopsida</taxon>
        <taxon>eudicotyledons</taxon>
        <taxon>Gunneridae</taxon>
        <taxon>Pentapetalae</taxon>
        <taxon>rosids</taxon>
        <taxon>malvids</taxon>
        <taxon>Sapindales</taxon>
        <taxon>Anacardiaceae</taxon>
        <taxon>Pistacia</taxon>
    </lineage>
</organism>
<sequence length="129" mass="14471">MAPMLFDDSLKREAKPSLKTSMNIITTKKEVNKGAWTAEEDRKLADVIAAHGPKRWKTIAIKAAERRVAEKVNVQIVNEENNNTSTSTGGEDSNIGFNVDEFFDFSNEDPINLEWMSKFLSSDEGFSVE</sequence>
<protein>
    <submittedName>
        <fullName evidence="1">Uncharacterized protein</fullName>
    </submittedName>
</protein>
<keyword evidence="2" id="KW-1185">Reference proteome</keyword>
<dbReference type="EMBL" id="CM047750">
    <property type="protein sequence ID" value="KAJ0007643.1"/>
    <property type="molecule type" value="Genomic_DNA"/>
</dbReference>
<accession>A0ACC0X022</accession>
<reference evidence="2" key="1">
    <citation type="journal article" date="2023" name="G3 (Bethesda)">
        <title>Genome assembly and association tests identify interacting loci associated with vigor, precocity, and sex in interspecific pistachio rootstocks.</title>
        <authorList>
            <person name="Palmer W."/>
            <person name="Jacygrad E."/>
            <person name="Sagayaradj S."/>
            <person name="Cavanaugh K."/>
            <person name="Han R."/>
            <person name="Bertier L."/>
            <person name="Beede B."/>
            <person name="Kafkas S."/>
            <person name="Golino D."/>
            <person name="Preece J."/>
            <person name="Michelmore R."/>
        </authorList>
    </citation>
    <scope>NUCLEOTIDE SEQUENCE [LARGE SCALE GENOMIC DNA]</scope>
</reference>
<proteinExistence type="predicted"/>
<name>A0ACC0X022_9ROSI</name>
<evidence type="ECO:0000313" key="2">
    <source>
        <dbReference type="Proteomes" id="UP001163603"/>
    </source>
</evidence>
<dbReference type="Proteomes" id="UP001163603">
    <property type="component" value="Chromosome 15"/>
</dbReference>
<evidence type="ECO:0000313" key="1">
    <source>
        <dbReference type="EMBL" id="KAJ0007643.1"/>
    </source>
</evidence>
<comment type="caution">
    <text evidence="1">The sequence shown here is derived from an EMBL/GenBank/DDBJ whole genome shotgun (WGS) entry which is preliminary data.</text>
</comment>